<dbReference type="OrthoDB" id="5772815at2"/>
<dbReference type="Pfam" id="PF13767">
    <property type="entry name" value="DUF4168"/>
    <property type="match status" value="1"/>
</dbReference>
<dbReference type="EMBL" id="BMIY01000002">
    <property type="protein sequence ID" value="GGG50145.1"/>
    <property type="molecule type" value="Genomic_DNA"/>
</dbReference>
<reference evidence="3" key="1">
    <citation type="journal article" date="2014" name="Int. J. Syst. Evol. Microbiol.">
        <title>Complete genome sequence of Corynebacterium casei LMG S-19264T (=DSM 44701T), isolated from a smear-ripened cheese.</title>
        <authorList>
            <consortium name="US DOE Joint Genome Institute (JGI-PGF)"/>
            <person name="Walter F."/>
            <person name="Albersmeier A."/>
            <person name="Kalinowski J."/>
            <person name="Ruckert C."/>
        </authorList>
    </citation>
    <scope>NUCLEOTIDE SEQUENCE</scope>
    <source>
        <strain evidence="3">CGMCC 1.15425</strain>
    </source>
</reference>
<keyword evidence="4" id="KW-1185">Reference proteome</keyword>
<feature type="domain" description="DUF4168" evidence="2">
    <location>
        <begin position="45"/>
        <end position="115"/>
    </location>
</feature>
<keyword evidence="1" id="KW-0732">Signal</keyword>
<proteinExistence type="predicted"/>
<feature type="chain" id="PRO_5037010230" description="DUF4168 domain-containing protein" evidence="1">
    <location>
        <begin position="23"/>
        <end position="124"/>
    </location>
</feature>
<dbReference type="AlphaFoldDB" id="A0A917LPU1"/>
<dbReference type="InterPro" id="IPR025433">
    <property type="entry name" value="DUF4168"/>
</dbReference>
<gene>
    <name evidence="3" type="ORF">GCM10011403_04060</name>
</gene>
<evidence type="ECO:0000313" key="3">
    <source>
        <dbReference type="EMBL" id="GGG50145.1"/>
    </source>
</evidence>
<sequence length="124" mass="13641">MKKLLTLSAVVTAALLAGPVSAQQQPAAPAPAQAPQMEITPEIKDKFIDAYVDIMEIQMDYSEQLESVSDQAVANSMQQEAQTEMQEAVVDNELTIQQYNQIIQMASTDQELQQELQAAIEENS</sequence>
<evidence type="ECO:0000256" key="1">
    <source>
        <dbReference type="SAM" id="SignalP"/>
    </source>
</evidence>
<evidence type="ECO:0000313" key="4">
    <source>
        <dbReference type="Proteomes" id="UP000627715"/>
    </source>
</evidence>
<organism evidence="3 4">
    <name type="scientific">Pseudohongiella nitratireducens</name>
    <dbReference type="NCBI Taxonomy" id="1768907"/>
    <lineage>
        <taxon>Bacteria</taxon>
        <taxon>Pseudomonadati</taxon>
        <taxon>Pseudomonadota</taxon>
        <taxon>Gammaproteobacteria</taxon>
        <taxon>Pseudomonadales</taxon>
        <taxon>Pseudohongiellaceae</taxon>
        <taxon>Pseudohongiella</taxon>
    </lineage>
</organism>
<name>A0A917LPU1_9GAMM</name>
<dbReference type="Proteomes" id="UP000627715">
    <property type="component" value="Unassembled WGS sequence"/>
</dbReference>
<evidence type="ECO:0000259" key="2">
    <source>
        <dbReference type="Pfam" id="PF13767"/>
    </source>
</evidence>
<comment type="caution">
    <text evidence="3">The sequence shown here is derived from an EMBL/GenBank/DDBJ whole genome shotgun (WGS) entry which is preliminary data.</text>
</comment>
<reference evidence="3" key="2">
    <citation type="submission" date="2020-09" db="EMBL/GenBank/DDBJ databases">
        <authorList>
            <person name="Sun Q."/>
            <person name="Zhou Y."/>
        </authorList>
    </citation>
    <scope>NUCLEOTIDE SEQUENCE</scope>
    <source>
        <strain evidence="3">CGMCC 1.15425</strain>
    </source>
</reference>
<protein>
    <recommendedName>
        <fullName evidence="2">DUF4168 domain-containing protein</fullName>
    </recommendedName>
</protein>
<accession>A0A917LPU1</accession>
<dbReference type="RefSeq" id="WP_068812063.1">
    <property type="nucleotide sequence ID" value="NZ_BMIY01000002.1"/>
</dbReference>
<feature type="signal peptide" evidence="1">
    <location>
        <begin position="1"/>
        <end position="22"/>
    </location>
</feature>